<dbReference type="EMBL" id="CAJNBJ010000001">
    <property type="protein sequence ID" value="CAE6702359.1"/>
    <property type="molecule type" value="Genomic_DNA"/>
</dbReference>
<keyword evidence="3" id="KW-0808">Transferase</keyword>
<evidence type="ECO:0000313" key="3">
    <source>
        <dbReference type="EMBL" id="CAE6702359.1"/>
    </source>
</evidence>
<feature type="domain" description="PEP-utilising enzyme mobile" evidence="1">
    <location>
        <begin position="799"/>
        <end position="869"/>
    </location>
</feature>
<dbReference type="InterPro" id="IPR013815">
    <property type="entry name" value="ATP_grasp_subdomain_1"/>
</dbReference>
<dbReference type="RefSeq" id="WP_213040638.1">
    <property type="nucleotide sequence ID" value="NZ_CAJNBJ010000001.1"/>
</dbReference>
<reference evidence="3 4" key="1">
    <citation type="submission" date="2021-02" db="EMBL/GenBank/DDBJ databases">
        <authorList>
            <person name="Han P."/>
        </authorList>
    </citation>
    <scope>NUCLEOTIDE SEQUENCE [LARGE SCALE GENOMIC DNA]</scope>
    <source>
        <strain evidence="3">Candidatus Nitrospira sp. ZN2</strain>
    </source>
</reference>
<evidence type="ECO:0000259" key="1">
    <source>
        <dbReference type="Pfam" id="PF00391"/>
    </source>
</evidence>
<dbReference type="InterPro" id="IPR008279">
    <property type="entry name" value="PEP-util_enz_mobile_dom"/>
</dbReference>
<dbReference type="InterPro" id="IPR002192">
    <property type="entry name" value="PPDK_AMP/ATP-bd"/>
</dbReference>
<dbReference type="EC" id="2.7.9.6" evidence="3"/>
<accession>A0ABM8QL11</accession>
<dbReference type="PANTHER" id="PTHR43615:SF1">
    <property type="entry name" value="PPDK_N DOMAIN-CONTAINING PROTEIN"/>
    <property type="match status" value="1"/>
</dbReference>
<evidence type="ECO:0000313" key="4">
    <source>
        <dbReference type="Proteomes" id="UP000675880"/>
    </source>
</evidence>
<proteinExistence type="predicted"/>
<sequence length="876" mass="98086">MTDPLLLPLERSADSRLVGGKAAGLRALHAAGFAVPRGLCVTTALYQQCLKAAGIDGPAEWQALLRAPDEQRAMARGRIHHHLMTVTWPPGFRQDLESRLVELNPDAETRWAVRSSATNEDADHASAAGLYSTFLGLPTAGLLHAIRDCWASLWEDRVLQYLLRVEGESPCPAMAVVIQPMVHAVAAGVAYSIHPVTGRTSQVFINAVPGLASALVGGEVEPDQYMVEMDEELCRPMRIRRRQLARKQRKLVTTSHGVHGETIPESAQQQGSLSDGQLYELAQLSKQVEQAFGHPIDLEWAYDAERLWVLQARPITGVRPLPTLTNDECEWTRANLKETMPELPSPLGLSFLEQFMDAYIIGPYRRLGCTVPDGLSSVRVLHGRPYLNVTLFYTLVSQLHGNPAFLTEQMGGEPLTFTPRVRSLGAVALLRAGLAIMREWRRVVREGPPTFEAMKAMAETYRSESVQHFSVSELSEKLDALGRWLDAHELTYGIAGGVAQSLQAMGTFLPGWLGSDWRELLNASLQGQGTVISAQQIVRLAELAELAFREEPVRRWFLDDGWTAAKFPEPLAGTTFLRRFEQYLADYGHRAVGESDIMSPRMSEQPEAVLGVIRTQVRTGEVRRPRDILSRQVAQQHEALAEIRRRFGWRWHRGGIFRWWHRRLTRFCVLREANRHHLMYYSLAVRRLLFRLGEQMVERRVFAMPDDIFYLTMDEQRALTNGDRQHWQGLVRQRRDERARNEQRHVPDTIRDWEAIVQEEPPSTSSGREGSLRGIPISAGEITGHVRVVRSTADWGRVSPGDILVVPVIDPGMAPLFGMAGGLIAEMGGTLSHGAIIAREYGLPVLVNVPYATTQLRENEQVTIVSSTGTIRRVVP</sequence>
<dbReference type="PANTHER" id="PTHR43615">
    <property type="entry name" value="PHOSPHOENOLPYRUVATE SYNTHASE-RELATED"/>
    <property type="match status" value="1"/>
</dbReference>
<evidence type="ECO:0000259" key="2">
    <source>
        <dbReference type="Pfam" id="PF01326"/>
    </source>
</evidence>
<dbReference type="GO" id="GO:0016740">
    <property type="term" value="F:transferase activity"/>
    <property type="evidence" value="ECO:0007669"/>
    <property type="project" value="UniProtKB-KW"/>
</dbReference>
<dbReference type="Gene3D" id="3.30.1490.20">
    <property type="entry name" value="ATP-grasp fold, A domain"/>
    <property type="match status" value="1"/>
</dbReference>
<dbReference type="InterPro" id="IPR051549">
    <property type="entry name" value="PEP_Utilizing_Enz"/>
</dbReference>
<feature type="domain" description="Pyruvate phosphate dikinase AMP/ATP-binding" evidence="2">
    <location>
        <begin position="16"/>
        <end position="316"/>
    </location>
</feature>
<keyword evidence="4" id="KW-1185">Reference proteome</keyword>
<dbReference type="Gene3D" id="3.50.30.10">
    <property type="entry name" value="Phosphohistidine domain"/>
    <property type="match status" value="1"/>
</dbReference>
<dbReference type="Pfam" id="PF00391">
    <property type="entry name" value="PEP-utilizers"/>
    <property type="match status" value="1"/>
</dbReference>
<comment type="caution">
    <text evidence="3">The sequence shown here is derived from an EMBL/GenBank/DDBJ whole genome shotgun (WGS) entry which is preliminary data.</text>
</comment>
<dbReference type="InterPro" id="IPR036637">
    <property type="entry name" value="Phosphohistidine_dom_sf"/>
</dbReference>
<dbReference type="Pfam" id="PF01326">
    <property type="entry name" value="PPDK_N"/>
    <property type="match status" value="1"/>
</dbReference>
<dbReference type="SUPFAM" id="SSF52009">
    <property type="entry name" value="Phosphohistidine domain"/>
    <property type="match status" value="1"/>
</dbReference>
<organism evidence="3 4">
    <name type="scientific">Nitrospira defluvii</name>
    <dbReference type="NCBI Taxonomy" id="330214"/>
    <lineage>
        <taxon>Bacteria</taxon>
        <taxon>Pseudomonadati</taxon>
        <taxon>Nitrospirota</taxon>
        <taxon>Nitrospiria</taxon>
        <taxon>Nitrospirales</taxon>
        <taxon>Nitrospiraceae</taxon>
        <taxon>Nitrospira</taxon>
    </lineage>
</organism>
<name>A0ABM8QL11_9BACT</name>
<dbReference type="Proteomes" id="UP000675880">
    <property type="component" value="Unassembled WGS sequence"/>
</dbReference>
<protein>
    <submittedName>
        <fullName evidence="3">Rifampicin phosphotransferase</fullName>
        <ecNumber evidence="3">2.7.9.6</ecNumber>
    </submittedName>
</protein>
<dbReference type="SUPFAM" id="SSF56059">
    <property type="entry name" value="Glutathione synthetase ATP-binding domain-like"/>
    <property type="match status" value="1"/>
</dbReference>
<gene>
    <name evidence="3" type="ORF">NSPZN2_10799</name>
</gene>
<dbReference type="Gene3D" id="3.30.470.20">
    <property type="entry name" value="ATP-grasp fold, B domain"/>
    <property type="match status" value="1"/>
</dbReference>